<keyword evidence="3" id="KW-1185">Reference proteome</keyword>
<evidence type="ECO:0000313" key="2">
    <source>
        <dbReference type="EMBL" id="GFM34839.1"/>
    </source>
</evidence>
<organism evidence="2 3">
    <name type="scientific">Desulfovibrio subterraneus</name>
    <dbReference type="NCBI Taxonomy" id="2718620"/>
    <lineage>
        <taxon>Bacteria</taxon>
        <taxon>Pseudomonadati</taxon>
        <taxon>Thermodesulfobacteriota</taxon>
        <taxon>Desulfovibrionia</taxon>
        <taxon>Desulfovibrionales</taxon>
        <taxon>Desulfovibrionaceae</taxon>
        <taxon>Desulfovibrio</taxon>
    </lineage>
</organism>
<accession>A0A7J0BMF9</accession>
<protein>
    <recommendedName>
        <fullName evidence="1">D-alanyl-D-alanine carboxypeptidase-like core domain-containing protein</fullName>
    </recommendedName>
</protein>
<sequence length="253" mass="29069">MHFSPQEGAYDLHIRDYYDKMRHFDAPFEGDIVLQGEHRAILFQSLQRIERLVRTVGHGNFSLLGFDEAIRVARNYPNVGAFSRSELEFLECQFYADAAVYGFYGVKVITGLTAHIRDRDVYKVPYSGNYLFKGEPLDTWNTIQKTLGNEVVLTSGVRGVMKQFHLFLNKAATNDANLSLASRSLAPPGYSFHGVSDFDVGQRDFGEFNFTDRFTETDVFLRLEELGYLTLRYPRDNQLGVRFEPWHVKVKQA</sequence>
<dbReference type="RefSeq" id="WP_243452221.1">
    <property type="nucleotide sequence ID" value="NZ_BLVO01000016.1"/>
</dbReference>
<dbReference type="InterPro" id="IPR052179">
    <property type="entry name" value="DD-CPase-like"/>
</dbReference>
<dbReference type="InterPro" id="IPR003709">
    <property type="entry name" value="VanY-like_core_dom"/>
</dbReference>
<dbReference type="Pfam" id="PF02557">
    <property type="entry name" value="VanY"/>
    <property type="match status" value="1"/>
</dbReference>
<feature type="domain" description="D-alanyl-D-alanine carboxypeptidase-like core" evidence="1">
    <location>
        <begin position="147"/>
        <end position="249"/>
    </location>
</feature>
<gene>
    <name evidence="2" type="ORF">DSM101010T_32040</name>
</gene>
<reference evidence="2 3" key="1">
    <citation type="submission" date="2020-05" db="EMBL/GenBank/DDBJ databases">
        <title>Draft genome sequence of Desulfovibrio sp. strain HN2T.</title>
        <authorList>
            <person name="Ueno A."/>
            <person name="Tamazawa S."/>
            <person name="Tamamura S."/>
            <person name="Murakami T."/>
            <person name="Kiyama T."/>
            <person name="Inomata H."/>
            <person name="Amano Y."/>
            <person name="Miyakawa K."/>
            <person name="Tamaki H."/>
            <person name="Naganuma T."/>
            <person name="Kaneko K."/>
        </authorList>
    </citation>
    <scope>NUCLEOTIDE SEQUENCE [LARGE SCALE GENOMIC DNA]</scope>
    <source>
        <strain evidence="2 3">HN2</strain>
    </source>
</reference>
<dbReference type="InterPro" id="IPR009045">
    <property type="entry name" value="Zn_M74/Hedgehog-like"/>
</dbReference>
<dbReference type="PANTHER" id="PTHR34385">
    <property type="entry name" value="D-ALANYL-D-ALANINE CARBOXYPEPTIDASE"/>
    <property type="match status" value="1"/>
</dbReference>
<dbReference type="CDD" id="cd14814">
    <property type="entry name" value="Peptidase_M15"/>
    <property type="match status" value="1"/>
</dbReference>
<proteinExistence type="predicted"/>
<dbReference type="GO" id="GO:0006508">
    <property type="term" value="P:proteolysis"/>
    <property type="evidence" value="ECO:0007669"/>
    <property type="project" value="InterPro"/>
</dbReference>
<dbReference type="Gene3D" id="3.30.1380.10">
    <property type="match status" value="1"/>
</dbReference>
<evidence type="ECO:0000259" key="1">
    <source>
        <dbReference type="Pfam" id="PF02557"/>
    </source>
</evidence>
<dbReference type="AlphaFoldDB" id="A0A7J0BMF9"/>
<evidence type="ECO:0000313" key="3">
    <source>
        <dbReference type="Proteomes" id="UP000503840"/>
    </source>
</evidence>
<name>A0A7J0BMF9_9BACT</name>
<dbReference type="PANTHER" id="PTHR34385:SF1">
    <property type="entry name" value="PEPTIDOGLYCAN L-ALANYL-D-GLUTAMATE ENDOPEPTIDASE CWLK"/>
    <property type="match status" value="1"/>
</dbReference>
<dbReference type="Proteomes" id="UP000503840">
    <property type="component" value="Unassembled WGS sequence"/>
</dbReference>
<comment type="caution">
    <text evidence="2">The sequence shown here is derived from an EMBL/GenBank/DDBJ whole genome shotgun (WGS) entry which is preliminary data.</text>
</comment>
<dbReference type="EMBL" id="BLVO01000016">
    <property type="protein sequence ID" value="GFM34839.1"/>
    <property type="molecule type" value="Genomic_DNA"/>
</dbReference>
<dbReference type="GO" id="GO:0008233">
    <property type="term" value="F:peptidase activity"/>
    <property type="evidence" value="ECO:0007669"/>
    <property type="project" value="InterPro"/>
</dbReference>